<dbReference type="AlphaFoldDB" id="A0A2T4IDC7"/>
<dbReference type="OrthoDB" id="7191282at2"/>
<organism evidence="1 2">
    <name type="scientific">Pseudothauera lacus</name>
    <dbReference type="NCBI Taxonomy" id="2136175"/>
    <lineage>
        <taxon>Bacteria</taxon>
        <taxon>Pseudomonadati</taxon>
        <taxon>Pseudomonadota</taxon>
        <taxon>Betaproteobacteria</taxon>
        <taxon>Rhodocyclales</taxon>
        <taxon>Zoogloeaceae</taxon>
        <taxon>Pseudothauera</taxon>
    </lineage>
</organism>
<protein>
    <submittedName>
        <fullName evidence="1">Trypsin</fullName>
    </submittedName>
</protein>
<dbReference type="Gene3D" id="2.40.10.120">
    <property type="match status" value="1"/>
</dbReference>
<name>A0A2T4IDC7_9RHOO</name>
<dbReference type="RefSeq" id="WP_107493990.1">
    <property type="nucleotide sequence ID" value="NZ_PZKC01000010.1"/>
</dbReference>
<dbReference type="InterPro" id="IPR009003">
    <property type="entry name" value="Peptidase_S1_PA"/>
</dbReference>
<comment type="caution">
    <text evidence="1">The sequence shown here is derived from an EMBL/GenBank/DDBJ whole genome shotgun (WGS) entry which is preliminary data.</text>
</comment>
<keyword evidence="2" id="KW-1185">Reference proteome</keyword>
<dbReference type="Proteomes" id="UP000241193">
    <property type="component" value="Unassembled WGS sequence"/>
</dbReference>
<reference evidence="1 2" key="2">
    <citation type="submission" date="2018-04" db="EMBL/GenBank/DDBJ databases">
        <title>Thauera lacus sp. nov., isolated from an saline lake in Inner Mongolia, China.</title>
        <authorList>
            <person name="Liang Q.-Y."/>
        </authorList>
    </citation>
    <scope>NUCLEOTIDE SEQUENCE [LARGE SCALE GENOMIC DNA]</scope>
    <source>
        <strain evidence="1 2">D20</strain>
    </source>
</reference>
<sequence length="243" mass="26205">MIEPLLLAATHLTTLAGDRVLSNASGFFFEARGRLFVVSSRHVFRDEDSAHLPDRIVIEVHTDASDVARATGFSLPLYDDSGAPLWRQAADAAGAIDVALIEIDRSALPPSASWRAFTPQHLLGRFDQVEVGTSLLIVGFPLGFHDTLHHLPVVRQAVIASSFGLRFQGQGYFLTDGRTHRGTSGAPVVMRIGAADATHGDLPWMLLGVHSARLDVGGRDVTIDEALGLNCAWYADCLLALTE</sequence>
<reference evidence="1 2" key="1">
    <citation type="submission" date="2018-03" db="EMBL/GenBank/DDBJ databases">
        <authorList>
            <person name="Keele B.F."/>
        </authorList>
    </citation>
    <scope>NUCLEOTIDE SEQUENCE [LARGE SCALE GENOMIC DNA]</scope>
    <source>
        <strain evidence="1 2">D20</strain>
    </source>
</reference>
<evidence type="ECO:0000313" key="1">
    <source>
        <dbReference type="EMBL" id="PTD95748.1"/>
    </source>
</evidence>
<accession>A0A2T4IDC7</accession>
<gene>
    <name evidence="1" type="ORF">C8261_12130</name>
</gene>
<dbReference type="EMBL" id="PZKC01000010">
    <property type="protein sequence ID" value="PTD95748.1"/>
    <property type="molecule type" value="Genomic_DNA"/>
</dbReference>
<dbReference type="Pfam" id="PF13365">
    <property type="entry name" value="Trypsin_2"/>
    <property type="match status" value="1"/>
</dbReference>
<dbReference type="SUPFAM" id="SSF50494">
    <property type="entry name" value="Trypsin-like serine proteases"/>
    <property type="match status" value="1"/>
</dbReference>
<proteinExistence type="predicted"/>
<evidence type="ECO:0000313" key="2">
    <source>
        <dbReference type="Proteomes" id="UP000241193"/>
    </source>
</evidence>